<keyword evidence="6" id="KW-0614">Plasmid</keyword>
<feature type="transmembrane region" description="Helical" evidence="5">
    <location>
        <begin position="296"/>
        <end position="318"/>
    </location>
</feature>
<dbReference type="PANTHER" id="PTHR10361">
    <property type="entry name" value="SODIUM-BILE ACID COTRANSPORTER"/>
    <property type="match status" value="1"/>
</dbReference>
<feature type="transmembrane region" description="Helical" evidence="5">
    <location>
        <begin position="56"/>
        <end position="76"/>
    </location>
</feature>
<organism evidence="6 7">
    <name type="scientific">Methylocystis rosea</name>
    <dbReference type="NCBI Taxonomy" id="173366"/>
    <lineage>
        <taxon>Bacteria</taxon>
        <taxon>Pseudomonadati</taxon>
        <taxon>Pseudomonadota</taxon>
        <taxon>Alphaproteobacteria</taxon>
        <taxon>Hyphomicrobiales</taxon>
        <taxon>Methylocystaceae</taxon>
        <taxon>Methylocystis</taxon>
    </lineage>
</organism>
<dbReference type="PANTHER" id="PTHR10361:SF28">
    <property type="entry name" value="P3 PROTEIN-RELATED"/>
    <property type="match status" value="1"/>
</dbReference>
<protein>
    <submittedName>
        <fullName evidence="6">Na+-dependent transporter</fullName>
    </submittedName>
</protein>
<feature type="transmembrane region" description="Helical" evidence="5">
    <location>
        <begin position="262"/>
        <end position="284"/>
    </location>
</feature>
<evidence type="ECO:0000313" key="7">
    <source>
        <dbReference type="Proteomes" id="UP000273982"/>
    </source>
</evidence>
<dbReference type="RefSeq" id="WP_124740317.1">
    <property type="nucleotide sequence ID" value="NZ_CP034087.1"/>
</dbReference>
<dbReference type="Proteomes" id="UP000273982">
    <property type="component" value="Plasmid pGW6_1"/>
</dbReference>
<feature type="transmembrane region" description="Helical" evidence="5">
    <location>
        <begin position="88"/>
        <end position="113"/>
    </location>
</feature>
<dbReference type="Pfam" id="PF01758">
    <property type="entry name" value="SBF"/>
    <property type="match status" value="1"/>
</dbReference>
<evidence type="ECO:0000256" key="2">
    <source>
        <dbReference type="ARBA" id="ARBA00022692"/>
    </source>
</evidence>
<gene>
    <name evidence="6" type="ORF">EHO51_18380</name>
</gene>
<feature type="transmembrane region" description="Helical" evidence="5">
    <location>
        <begin position="125"/>
        <end position="145"/>
    </location>
</feature>
<evidence type="ECO:0000256" key="3">
    <source>
        <dbReference type="ARBA" id="ARBA00022989"/>
    </source>
</evidence>
<dbReference type="GO" id="GO:0016020">
    <property type="term" value="C:membrane"/>
    <property type="evidence" value="ECO:0007669"/>
    <property type="project" value="UniProtKB-SubCell"/>
</dbReference>
<evidence type="ECO:0000256" key="1">
    <source>
        <dbReference type="ARBA" id="ARBA00004141"/>
    </source>
</evidence>
<sequence>MKVQGSIVVIHLVHVIHKYFIWAIVASYIAAAFLPAFGLWIREVDVALLIAPPGKISISLPPLMLAMLVFNAGLGVSLNELRSAPRKAFMMIAGLFGNLAAPLTMIVMVSLTMRLWHNQDEVQQLLVGLALVAAMPIAGASTAWAQNASGSLVLSLGLVLLTTLLSPLTTPLILHAVGFLTSGDYSEDLHELASGEAATFLGAWVILPSLLGIVSRQLMNERLFVQVTPYVKLSNFLILVLLNYSNATLVLPKVVSLPDPDFLFAVIVIVSVLCVAGFGCGFLLSRAVRANRSETASLMFALGMNNNGAGLVLASLALVDHPQVMLPIIFYNLVQHLFASLVDFWLQRVGFRLLVGGGGDEQAQSRLRIPGS</sequence>
<dbReference type="EMBL" id="CP034087">
    <property type="protein sequence ID" value="AZG78807.1"/>
    <property type="molecule type" value="Genomic_DNA"/>
</dbReference>
<proteinExistence type="predicted"/>
<keyword evidence="2 5" id="KW-0812">Transmembrane</keyword>
<feature type="transmembrane region" description="Helical" evidence="5">
    <location>
        <begin position="324"/>
        <end position="346"/>
    </location>
</feature>
<reference evidence="6 7" key="1">
    <citation type="submission" date="2018-11" db="EMBL/GenBank/DDBJ databases">
        <title>Genome squencing of methanotrophic bacteria isolated from alkaline groundwater in Korea.</title>
        <authorList>
            <person name="Nguyen L.N."/>
        </authorList>
    </citation>
    <scope>NUCLEOTIDE SEQUENCE [LARGE SCALE GENOMIC DNA]</scope>
    <source>
        <strain evidence="6 7">GW6</strain>
        <plasmid evidence="7">pgw6_1</plasmid>
    </source>
</reference>
<dbReference type="InterPro" id="IPR038770">
    <property type="entry name" value="Na+/solute_symporter_sf"/>
</dbReference>
<keyword evidence="4 5" id="KW-0472">Membrane</keyword>
<name>A0A3G8MAB0_9HYPH</name>
<dbReference type="Gene3D" id="1.20.1530.20">
    <property type="match status" value="1"/>
</dbReference>
<accession>A0A3G8MAB0</accession>
<keyword evidence="3 5" id="KW-1133">Transmembrane helix</keyword>
<dbReference type="KEGG" id="mros:EHO51_18380"/>
<geneLocation type="plasmid" evidence="7">
    <name>pgw6_1</name>
</geneLocation>
<dbReference type="InterPro" id="IPR002657">
    <property type="entry name" value="BilAc:Na_symport/Acr3"/>
</dbReference>
<evidence type="ECO:0000256" key="4">
    <source>
        <dbReference type="ARBA" id="ARBA00023136"/>
    </source>
</evidence>
<dbReference type="InterPro" id="IPR004710">
    <property type="entry name" value="Bilac:Na_transpt"/>
</dbReference>
<comment type="subcellular location">
    <subcellularLocation>
        <location evidence="1">Membrane</location>
        <topology evidence="1">Multi-pass membrane protein</topology>
    </subcellularLocation>
</comment>
<evidence type="ECO:0000313" key="6">
    <source>
        <dbReference type="EMBL" id="AZG78807.1"/>
    </source>
</evidence>
<feature type="transmembrane region" description="Helical" evidence="5">
    <location>
        <begin position="197"/>
        <end position="214"/>
    </location>
</feature>
<feature type="transmembrane region" description="Helical" evidence="5">
    <location>
        <begin position="152"/>
        <end position="177"/>
    </location>
</feature>
<dbReference type="AlphaFoldDB" id="A0A3G8MAB0"/>
<evidence type="ECO:0000256" key="5">
    <source>
        <dbReference type="SAM" id="Phobius"/>
    </source>
</evidence>
<feature type="transmembrane region" description="Helical" evidence="5">
    <location>
        <begin position="20"/>
        <end position="41"/>
    </location>
</feature>